<sequence length="145" mass="16442">MFANIAWVSLTATVLLSMAVIEISAPGIVLDSCPKNYTLPWHNSSDPCGMAELAENEFNRDHRIDIKYGFNACNCKRCRMYYNLESCLNESGLYDKIVIDRHIQNARKMYWNLCGNHSPVALLNISFAIFCGAVILVISKVFHNY</sequence>
<proteinExistence type="predicted"/>
<keyword evidence="4" id="KW-1185">Reference proteome</keyword>
<name>A0AAD4N9L5_9BILA</name>
<evidence type="ECO:0000256" key="2">
    <source>
        <dbReference type="SAM" id="SignalP"/>
    </source>
</evidence>
<feature type="signal peptide" evidence="2">
    <location>
        <begin position="1"/>
        <end position="19"/>
    </location>
</feature>
<keyword evidence="2" id="KW-0732">Signal</keyword>
<keyword evidence="1" id="KW-0472">Membrane</keyword>
<organism evidence="3 4">
    <name type="scientific">Ditylenchus destructor</name>
    <dbReference type="NCBI Taxonomy" id="166010"/>
    <lineage>
        <taxon>Eukaryota</taxon>
        <taxon>Metazoa</taxon>
        <taxon>Ecdysozoa</taxon>
        <taxon>Nematoda</taxon>
        <taxon>Chromadorea</taxon>
        <taxon>Rhabditida</taxon>
        <taxon>Tylenchina</taxon>
        <taxon>Tylenchomorpha</taxon>
        <taxon>Sphaerularioidea</taxon>
        <taxon>Anguinidae</taxon>
        <taxon>Anguininae</taxon>
        <taxon>Ditylenchus</taxon>
    </lineage>
</organism>
<evidence type="ECO:0000313" key="4">
    <source>
        <dbReference type="Proteomes" id="UP001201812"/>
    </source>
</evidence>
<accession>A0AAD4N9L5</accession>
<dbReference type="EMBL" id="JAKKPZ010000008">
    <property type="protein sequence ID" value="KAI1718304.1"/>
    <property type="molecule type" value="Genomic_DNA"/>
</dbReference>
<gene>
    <name evidence="3" type="ORF">DdX_06725</name>
</gene>
<evidence type="ECO:0000313" key="3">
    <source>
        <dbReference type="EMBL" id="KAI1718304.1"/>
    </source>
</evidence>
<evidence type="ECO:0000256" key="1">
    <source>
        <dbReference type="SAM" id="Phobius"/>
    </source>
</evidence>
<dbReference type="AlphaFoldDB" id="A0AAD4N9L5"/>
<dbReference type="Proteomes" id="UP001201812">
    <property type="component" value="Unassembled WGS sequence"/>
</dbReference>
<comment type="caution">
    <text evidence="3">The sequence shown here is derived from an EMBL/GenBank/DDBJ whole genome shotgun (WGS) entry which is preliminary data.</text>
</comment>
<keyword evidence="1" id="KW-1133">Transmembrane helix</keyword>
<feature type="transmembrane region" description="Helical" evidence="1">
    <location>
        <begin position="121"/>
        <end position="142"/>
    </location>
</feature>
<protein>
    <submittedName>
        <fullName evidence="3">Uncharacterized protein</fullName>
    </submittedName>
</protein>
<feature type="chain" id="PRO_5042240581" evidence="2">
    <location>
        <begin position="20"/>
        <end position="145"/>
    </location>
</feature>
<reference evidence="3" key="1">
    <citation type="submission" date="2022-01" db="EMBL/GenBank/DDBJ databases">
        <title>Genome Sequence Resource for Two Populations of Ditylenchus destructor, the Migratory Endoparasitic Phytonematode.</title>
        <authorList>
            <person name="Zhang H."/>
            <person name="Lin R."/>
            <person name="Xie B."/>
        </authorList>
    </citation>
    <scope>NUCLEOTIDE SEQUENCE</scope>
    <source>
        <strain evidence="3">BazhouSP</strain>
    </source>
</reference>
<keyword evidence="1" id="KW-0812">Transmembrane</keyword>